<keyword evidence="1" id="KW-0812">Transmembrane</keyword>
<feature type="transmembrane region" description="Helical" evidence="1">
    <location>
        <begin position="154"/>
        <end position="176"/>
    </location>
</feature>
<sequence>MQNQAGKGIAMVLIAASLWGVSGTFSQFLFQQQHISVEWLMSVRMLVSGIALVAISGLRKNADTLAPWKDKRDALRLLSFGILGMLTVQYTYFAAIKHSNAATATILQFTSPIMIAVYLAVKFRKPLRPLNLVAIAVAMLGTFLLVTHGKPGELAISGTALAWGIASAASLAMYTIQPESLLKRYHETTIIGWGLLIGGIGISLVRAPWHTDGLWDAHTYAYTAFVVLFGTLIPFYAYLTGVKHIGGQKASLLTSAEPLSAAVLSVSWLGVPFLVMDYIGAGLIISTVFLLAMEREVVAEPPGV</sequence>
<evidence type="ECO:0000256" key="1">
    <source>
        <dbReference type="SAM" id="Phobius"/>
    </source>
</evidence>
<feature type="domain" description="EamA" evidence="2">
    <location>
        <begin position="7"/>
        <end position="146"/>
    </location>
</feature>
<evidence type="ECO:0000313" key="4">
    <source>
        <dbReference type="Proteomes" id="UP000198748"/>
    </source>
</evidence>
<feature type="transmembrane region" description="Helical" evidence="1">
    <location>
        <begin position="39"/>
        <end position="57"/>
    </location>
</feature>
<name>A0A1G7PNI5_9BACT</name>
<gene>
    <name evidence="3" type="ORF">SAMN04487996_11372</name>
</gene>
<dbReference type="PANTHER" id="PTHR22911:SF79">
    <property type="entry name" value="MOBA-LIKE NTP TRANSFERASE DOMAIN-CONTAINING PROTEIN"/>
    <property type="match status" value="1"/>
</dbReference>
<evidence type="ECO:0000259" key="2">
    <source>
        <dbReference type="Pfam" id="PF00892"/>
    </source>
</evidence>
<dbReference type="PANTHER" id="PTHR22911">
    <property type="entry name" value="ACYL-MALONYL CONDENSING ENZYME-RELATED"/>
    <property type="match status" value="1"/>
</dbReference>
<dbReference type="Proteomes" id="UP000198748">
    <property type="component" value="Unassembled WGS sequence"/>
</dbReference>
<dbReference type="OrthoDB" id="9810818at2"/>
<feature type="transmembrane region" description="Helical" evidence="1">
    <location>
        <begin position="130"/>
        <end position="148"/>
    </location>
</feature>
<protein>
    <submittedName>
        <fullName evidence="3">Threonine/homoserine efflux transporter RhtA</fullName>
    </submittedName>
</protein>
<evidence type="ECO:0000313" key="3">
    <source>
        <dbReference type="EMBL" id="SDF87778.1"/>
    </source>
</evidence>
<keyword evidence="4" id="KW-1185">Reference proteome</keyword>
<feature type="transmembrane region" description="Helical" evidence="1">
    <location>
        <begin position="188"/>
        <end position="207"/>
    </location>
</feature>
<keyword evidence="1" id="KW-1133">Transmembrane helix</keyword>
<proteinExistence type="predicted"/>
<feature type="transmembrane region" description="Helical" evidence="1">
    <location>
        <begin position="219"/>
        <end position="239"/>
    </location>
</feature>
<dbReference type="STRING" id="659014.SAMN04487996_11372"/>
<dbReference type="GO" id="GO:0016020">
    <property type="term" value="C:membrane"/>
    <property type="evidence" value="ECO:0007669"/>
    <property type="project" value="InterPro"/>
</dbReference>
<feature type="domain" description="EamA" evidence="2">
    <location>
        <begin position="160"/>
        <end position="292"/>
    </location>
</feature>
<dbReference type="Pfam" id="PF00892">
    <property type="entry name" value="EamA"/>
    <property type="match status" value="2"/>
</dbReference>
<dbReference type="InterPro" id="IPR037185">
    <property type="entry name" value="EmrE-like"/>
</dbReference>
<accession>A0A1G7PNI5</accession>
<dbReference type="RefSeq" id="WP_090154440.1">
    <property type="nucleotide sequence ID" value="NZ_FNAN01000013.1"/>
</dbReference>
<reference evidence="4" key="1">
    <citation type="submission" date="2016-10" db="EMBL/GenBank/DDBJ databases">
        <authorList>
            <person name="Varghese N."/>
            <person name="Submissions S."/>
        </authorList>
    </citation>
    <scope>NUCLEOTIDE SEQUENCE [LARGE SCALE GENOMIC DNA]</scope>
    <source>
        <strain evidence="4">DSM 25329</strain>
    </source>
</reference>
<dbReference type="EMBL" id="FNAN01000013">
    <property type="protein sequence ID" value="SDF87778.1"/>
    <property type="molecule type" value="Genomic_DNA"/>
</dbReference>
<dbReference type="AlphaFoldDB" id="A0A1G7PNI5"/>
<dbReference type="InterPro" id="IPR000620">
    <property type="entry name" value="EamA_dom"/>
</dbReference>
<dbReference type="SUPFAM" id="SSF103481">
    <property type="entry name" value="Multidrug resistance efflux transporter EmrE"/>
    <property type="match status" value="2"/>
</dbReference>
<organism evidence="3 4">
    <name type="scientific">Dyadobacter soli</name>
    <dbReference type="NCBI Taxonomy" id="659014"/>
    <lineage>
        <taxon>Bacteria</taxon>
        <taxon>Pseudomonadati</taxon>
        <taxon>Bacteroidota</taxon>
        <taxon>Cytophagia</taxon>
        <taxon>Cytophagales</taxon>
        <taxon>Spirosomataceae</taxon>
        <taxon>Dyadobacter</taxon>
    </lineage>
</organism>
<feature type="transmembrane region" description="Helical" evidence="1">
    <location>
        <begin position="101"/>
        <end position="121"/>
    </location>
</feature>
<keyword evidence="1" id="KW-0472">Membrane</keyword>
<feature type="transmembrane region" description="Helical" evidence="1">
    <location>
        <begin position="77"/>
        <end position="95"/>
    </location>
</feature>